<proteinExistence type="predicted"/>
<organism evidence="1 2">
    <name type="scientific">Coemansia nantahalensis</name>
    <dbReference type="NCBI Taxonomy" id="2789366"/>
    <lineage>
        <taxon>Eukaryota</taxon>
        <taxon>Fungi</taxon>
        <taxon>Fungi incertae sedis</taxon>
        <taxon>Zoopagomycota</taxon>
        <taxon>Kickxellomycotina</taxon>
        <taxon>Kickxellomycetes</taxon>
        <taxon>Kickxellales</taxon>
        <taxon>Kickxellaceae</taxon>
        <taxon>Coemansia</taxon>
    </lineage>
</organism>
<protein>
    <submittedName>
        <fullName evidence="1">Uncharacterized protein</fullName>
    </submittedName>
</protein>
<keyword evidence="2" id="KW-1185">Reference proteome</keyword>
<evidence type="ECO:0000313" key="2">
    <source>
        <dbReference type="Proteomes" id="UP001140234"/>
    </source>
</evidence>
<name>A0ACC1K0A7_9FUNG</name>
<dbReference type="EMBL" id="JANBUJ010000606">
    <property type="protein sequence ID" value="KAJ2771054.1"/>
    <property type="molecule type" value="Genomic_DNA"/>
</dbReference>
<accession>A0ACC1K0A7</accession>
<reference evidence="1" key="1">
    <citation type="submission" date="2022-07" db="EMBL/GenBank/DDBJ databases">
        <title>Phylogenomic reconstructions and comparative analyses of Kickxellomycotina fungi.</title>
        <authorList>
            <person name="Reynolds N.K."/>
            <person name="Stajich J.E."/>
            <person name="Barry K."/>
            <person name="Grigoriev I.V."/>
            <person name="Crous P."/>
            <person name="Smith M.E."/>
        </authorList>
    </citation>
    <scope>NUCLEOTIDE SEQUENCE</scope>
    <source>
        <strain evidence="1">CBS 109366</strain>
    </source>
</reference>
<sequence>FSVNKVILVGGVGSDPRIVEFDNGGKLADFPLATSRRYKDKEGNLVENTAWHKIQFRGDRVDSVANLIKKGAFIQVDGSIRYDTYTNKQGVEVHQTQIMGDSFTILAFPKRKDAEDEAEGKQGAEEDE</sequence>
<evidence type="ECO:0000313" key="1">
    <source>
        <dbReference type="EMBL" id="KAJ2771054.1"/>
    </source>
</evidence>
<feature type="non-terminal residue" evidence="1">
    <location>
        <position position="1"/>
    </location>
</feature>
<gene>
    <name evidence="1" type="ORF">IWQ57_002387</name>
</gene>
<comment type="caution">
    <text evidence="1">The sequence shown here is derived from an EMBL/GenBank/DDBJ whole genome shotgun (WGS) entry which is preliminary data.</text>
</comment>
<dbReference type="Proteomes" id="UP001140234">
    <property type="component" value="Unassembled WGS sequence"/>
</dbReference>